<dbReference type="PANTHER" id="PTHR34704:SF2">
    <property type="entry name" value="ATPASE"/>
    <property type="match status" value="1"/>
</dbReference>
<evidence type="ECO:0000313" key="2">
    <source>
        <dbReference type="EMBL" id="CAA6813958.1"/>
    </source>
</evidence>
<evidence type="ECO:0000259" key="1">
    <source>
        <dbReference type="Pfam" id="PF03008"/>
    </source>
</evidence>
<dbReference type="PANTHER" id="PTHR34704">
    <property type="entry name" value="ATPASE"/>
    <property type="match status" value="1"/>
</dbReference>
<sequence length="249" mass="28838">MNKSVQELIEKHILKEYKYIHNDICKITLSNNIMHSVLSGVALGDAQEHTALKRARLSKTEGTHTVDDLIDFDILSSKSSTKLLPRVEGISHKLYFNTPFLRFWFAFVSPVFKGIKTGVYKEFEANYENKRAEFINLTYIQLCKEYIKLMYKNDIIHNMDSYWDKQSEIDIVMKTKSGKIIAGNCKFNNSKIKKNELNKLKQDCERIGLKVDTFVLFSKLGFSSELKSQKSEGLKLFTIKSLRKLKEDS</sequence>
<dbReference type="EMBL" id="CACVAW010000060">
    <property type="protein sequence ID" value="CAA6813958.1"/>
    <property type="molecule type" value="Genomic_DNA"/>
</dbReference>
<gene>
    <name evidence="2" type="ORF">HELGO_WM24333</name>
</gene>
<name>A0A6S6TGD3_9BACT</name>
<protein>
    <submittedName>
        <fullName evidence="2">ATPase</fullName>
    </submittedName>
</protein>
<feature type="domain" description="DUF234" evidence="1">
    <location>
        <begin position="104"/>
        <end position="192"/>
    </location>
</feature>
<dbReference type="InterPro" id="IPR004256">
    <property type="entry name" value="DUF234"/>
</dbReference>
<dbReference type="AlphaFoldDB" id="A0A6S6TGD3"/>
<organism evidence="2">
    <name type="scientific">uncultured Campylobacterales bacterium</name>
    <dbReference type="NCBI Taxonomy" id="352960"/>
    <lineage>
        <taxon>Bacteria</taxon>
        <taxon>Pseudomonadati</taxon>
        <taxon>Campylobacterota</taxon>
        <taxon>Epsilonproteobacteria</taxon>
        <taxon>Campylobacterales</taxon>
        <taxon>environmental samples</taxon>
    </lineage>
</organism>
<accession>A0A6S6TGD3</accession>
<reference evidence="2" key="1">
    <citation type="submission" date="2020-01" db="EMBL/GenBank/DDBJ databases">
        <authorList>
            <person name="Meier V. D."/>
            <person name="Meier V D."/>
        </authorList>
    </citation>
    <scope>NUCLEOTIDE SEQUENCE</scope>
    <source>
        <strain evidence="2">HLG_WM_MAG_12</strain>
    </source>
</reference>
<dbReference type="Pfam" id="PF03008">
    <property type="entry name" value="DUF234"/>
    <property type="match status" value="1"/>
</dbReference>
<proteinExistence type="predicted"/>